<gene>
    <name evidence="2" type="ORF">SMN809_LOCUS56671</name>
</gene>
<dbReference type="EMBL" id="CAJOBI010203655">
    <property type="protein sequence ID" value="CAF4998907.1"/>
    <property type="molecule type" value="Genomic_DNA"/>
</dbReference>
<accession>A0A8S3DDA5</accession>
<reference evidence="2" key="1">
    <citation type="submission" date="2021-02" db="EMBL/GenBank/DDBJ databases">
        <authorList>
            <person name="Nowell W R."/>
        </authorList>
    </citation>
    <scope>NUCLEOTIDE SEQUENCE</scope>
</reference>
<evidence type="ECO:0000256" key="1">
    <source>
        <dbReference type="SAM" id="MobiDB-lite"/>
    </source>
</evidence>
<proteinExistence type="predicted"/>
<feature type="region of interest" description="Disordered" evidence="1">
    <location>
        <begin position="1"/>
        <end position="58"/>
    </location>
</feature>
<evidence type="ECO:0000313" key="2">
    <source>
        <dbReference type="EMBL" id="CAF4998907.1"/>
    </source>
</evidence>
<comment type="caution">
    <text evidence="2">The sequence shown here is derived from an EMBL/GenBank/DDBJ whole genome shotgun (WGS) entry which is preliminary data.</text>
</comment>
<sequence>MNNTEGYESPMEPIIHQQQTPIQNRNQGVDRTTNKRPKSYISSSFQQQTDKNEKTGSVQQHVTHRTANLKIIFSPIVVKFKGNQQQQALIKDITDDLISKWKNQHGIDLTITARLPRSNSPACKRPVPGNSVDFVEAVFRLKLVAKITERCIDIAVKLLPEYSLSIQQFHRNWNEDE</sequence>
<evidence type="ECO:0000313" key="3">
    <source>
        <dbReference type="Proteomes" id="UP000676336"/>
    </source>
</evidence>
<dbReference type="Proteomes" id="UP000676336">
    <property type="component" value="Unassembled WGS sequence"/>
</dbReference>
<feature type="compositionally biased region" description="Polar residues" evidence="1">
    <location>
        <begin position="16"/>
        <end position="31"/>
    </location>
</feature>
<protein>
    <submittedName>
        <fullName evidence="2">Uncharacterized protein</fullName>
    </submittedName>
</protein>
<name>A0A8S3DDA5_9BILA</name>
<organism evidence="2 3">
    <name type="scientific">Rotaria magnacalcarata</name>
    <dbReference type="NCBI Taxonomy" id="392030"/>
    <lineage>
        <taxon>Eukaryota</taxon>
        <taxon>Metazoa</taxon>
        <taxon>Spiralia</taxon>
        <taxon>Gnathifera</taxon>
        <taxon>Rotifera</taxon>
        <taxon>Eurotatoria</taxon>
        <taxon>Bdelloidea</taxon>
        <taxon>Philodinida</taxon>
        <taxon>Philodinidae</taxon>
        <taxon>Rotaria</taxon>
    </lineage>
</organism>
<dbReference type="AlphaFoldDB" id="A0A8S3DDA5"/>
<feature type="compositionally biased region" description="Polar residues" evidence="1">
    <location>
        <begin position="40"/>
        <end position="58"/>
    </location>
</feature>